<comment type="caution">
    <text evidence="2">The sequence shown here is derived from an EMBL/GenBank/DDBJ whole genome shotgun (WGS) entry which is preliminary data.</text>
</comment>
<dbReference type="RefSeq" id="WP_203675706.1">
    <property type="nucleotide sequence ID" value="NZ_BONP01000026.1"/>
</dbReference>
<feature type="transmembrane region" description="Helical" evidence="1">
    <location>
        <begin position="235"/>
        <end position="257"/>
    </location>
</feature>
<evidence type="ECO:0000313" key="3">
    <source>
        <dbReference type="Proteomes" id="UP000614741"/>
    </source>
</evidence>
<keyword evidence="1" id="KW-0472">Membrane</keyword>
<dbReference type="EMBL" id="BONP01000026">
    <property type="protein sequence ID" value="GIG41420.1"/>
    <property type="molecule type" value="Genomic_DNA"/>
</dbReference>
<keyword evidence="1" id="KW-0812">Transmembrane</keyword>
<keyword evidence="1" id="KW-1133">Transmembrane helix</keyword>
<dbReference type="Pfam" id="PF04307">
    <property type="entry name" value="YdjM"/>
    <property type="match status" value="1"/>
</dbReference>
<gene>
    <name evidence="2" type="ORF">Cph01nite_31820</name>
</gene>
<keyword evidence="3" id="KW-1185">Reference proteome</keyword>
<feature type="transmembrane region" description="Helical" evidence="1">
    <location>
        <begin position="113"/>
        <end position="132"/>
    </location>
</feature>
<feature type="transmembrane region" description="Helical" evidence="1">
    <location>
        <begin position="269"/>
        <end position="289"/>
    </location>
</feature>
<feature type="transmembrane region" description="Helical" evidence="1">
    <location>
        <begin position="139"/>
        <end position="156"/>
    </location>
</feature>
<accession>A0ABQ4DPZ5</accession>
<dbReference type="Proteomes" id="UP000614741">
    <property type="component" value="Unassembled WGS sequence"/>
</dbReference>
<name>A0ABQ4DPZ5_9CELL</name>
<proteinExistence type="predicted"/>
<evidence type="ECO:0008006" key="4">
    <source>
        <dbReference type="Google" id="ProtNLM"/>
    </source>
</evidence>
<evidence type="ECO:0000256" key="1">
    <source>
        <dbReference type="SAM" id="Phobius"/>
    </source>
</evidence>
<dbReference type="InterPro" id="IPR007404">
    <property type="entry name" value="YdjM-like"/>
</dbReference>
<sequence>MKGAHHALCGAAAWVAVASTAPYTLGWYPVSPLGVVTGALVCAGAALAPDADHHDATIAHSLPPVSEWVCDAVGRLAGGHRNGTHSVLGVAVLTGIAWAAGQVTVATGALGDLALGAGALSLLLVAFAARALRLARRRLDAWALALALAGFITVAAPTEWDWLPVAVGLGAAVHVAGDMLTGGGVPLLWPWEPRPPRWWRATPLLNDLWSRGGNFAVPLLGTTGSRREQLLVTPLTAYAAYGVVAAVVVGSLTALGYDADRVMERVWDAAGALVGTATVVGTVALVAPLPG</sequence>
<evidence type="ECO:0000313" key="2">
    <source>
        <dbReference type="EMBL" id="GIG41420.1"/>
    </source>
</evidence>
<protein>
    <recommendedName>
        <fullName evidence="4">Metal-dependent hydrolase</fullName>
    </recommendedName>
</protein>
<organism evidence="2 3">
    <name type="scientific">Cellulomonas phragmiteti</name>
    <dbReference type="NCBI Taxonomy" id="478780"/>
    <lineage>
        <taxon>Bacteria</taxon>
        <taxon>Bacillati</taxon>
        <taxon>Actinomycetota</taxon>
        <taxon>Actinomycetes</taxon>
        <taxon>Micrococcales</taxon>
        <taxon>Cellulomonadaceae</taxon>
        <taxon>Cellulomonas</taxon>
    </lineage>
</organism>
<reference evidence="2 3" key="1">
    <citation type="submission" date="2021-01" db="EMBL/GenBank/DDBJ databases">
        <title>Whole genome shotgun sequence of Cellulomonas phragmiteti NBRC 110785.</title>
        <authorList>
            <person name="Komaki H."/>
            <person name="Tamura T."/>
        </authorList>
    </citation>
    <scope>NUCLEOTIDE SEQUENCE [LARGE SCALE GENOMIC DNA]</scope>
    <source>
        <strain evidence="2 3">NBRC 110785</strain>
    </source>
</reference>